<dbReference type="OrthoDB" id="770454at2"/>
<dbReference type="Proteomes" id="UP000050443">
    <property type="component" value="Unassembled WGS sequence"/>
</dbReference>
<sequence length="75" mass="9054">MNLEARKYQFIQELVKVEDERILEKLELVLKANQNDWFDELSQSEKNEIQIGLDQAEKGEFTSHEDVMKRFSKWH</sequence>
<organism evidence="1 2">
    <name type="scientific">Flavobacterium aquidurense</name>
    <dbReference type="NCBI Taxonomy" id="362413"/>
    <lineage>
        <taxon>Bacteria</taxon>
        <taxon>Pseudomonadati</taxon>
        <taxon>Bacteroidota</taxon>
        <taxon>Flavobacteriia</taxon>
        <taxon>Flavobacteriales</taxon>
        <taxon>Flavobacteriaceae</taxon>
        <taxon>Flavobacterium</taxon>
    </lineage>
</organism>
<dbReference type="PATRIC" id="fig|362413.3.peg.1698"/>
<dbReference type="EMBL" id="JRLF01000014">
    <property type="protein sequence ID" value="KQB38390.1"/>
    <property type="molecule type" value="Genomic_DNA"/>
</dbReference>
<evidence type="ECO:0000313" key="2">
    <source>
        <dbReference type="Proteomes" id="UP000050443"/>
    </source>
</evidence>
<gene>
    <name evidence="1" type="ORF">RC62_1745</name>
</gene>
<evidence type="ECO:0000313" key="1">
    <source>
        <dbReference type="EMBL" id="KQB38390.1"/>
    </source>
</evidence>
<dbReference type="RefSeq" id="WP_055097100.1">
    <property type="nucleotide sequence ID" value="NZ_JRLF01000014.1"/>
</dbReference>
<name>A0A0Q0XR06_9FLAO</name>
<reference evidence="1 2" key="1">
    <citation type="submission" date="2014-09" db="EMBL/GenBank/DDBJ databases">
        <title>Genome sequence of Flavobacterium aquidurense RC62.</title>
        <authorList>
            <person name="Kim J.F."/>
            <person name="Kwak M.-J."/>
        </authorList>
    </citation>
    <scope>NUCLEOTIDE SEQUENCE [LARGE SCALE GENOMIC DNA]</scope>
    <source>
        <strain evidence="1 2">RC62</strain>
    </source>
</reference>
<comment type="caution">
    <text evidence="1">The sequence shown here is derived from an EMBL/GenBank/DDBJ whole genome shotgun (WGS) entry which is preliminary data.</text>
</comment>
<protein>
    <recommendedName>
        <fullName evidence="3">Addiction module component</fullName>
    </recommendedName>
</protein>
<evidence type="ECO:0008006" key="3">
    <source>
        <dbReference type="Google" id="ProtNLM"/>
    </source>
</evidence>
<dbReference type="AlphaFoldDB" id="A0A0Q0XR06"/>
<accession>A0A0Q0XR06</accession>
<proteinExistence type="predicted"/>